<comment type="subcellular location">
    <subcellularLocation>
        <location evidence="1">Cell membrane</location>
        <topology evidence="1">Multi-pass membrane protein</topology>
    </subcellularLocation>
</comment>
<organism evidence="7 8">
    <name type="scientific">Stappia sediminis</name>
    <dbReference type="NCBI Taxonomy" id="2692190"/>
    <lineage>
        <taxon>Bacteria</taxon>
        <taxon>Pseudomonadati</taxon>
        <taxon>Pseudomonadota</taxon>
        <taxon>Alphaproteobacteria</taxon>
        <taxon>Hyphomicrobiales</taxon>
        <taxon>Stappiaceae</taxon>
        <taxon>Stappia</taxon>
    </lineage>
</organism>
<gene>
    <name evidence="7" type="ORF">GR183_02675</name>
</gene>
<protein>
    <submittedName>
        <fullName evidence="7">CidA/LrgA family protein</fullName>
    </submittedName>
</protein>
<evidence type="ECO:0000256" key="5">
    <source>
        <dbReference type="ARBA" id="ARBA00023136"/>
    </source>
</evidence>
<feature type="transmembrane region" description="Helical" evidence="6">
    <location>
        <begin position="30"/>
        <end position="46"/>
    </location>
</feature>
<dbReference type="GO" id="GO:0005886">
    <property type="term" value="C:plasma membrane"/>
    <property type="evidence" value="ECO:0007669"/>
    <property type="project" value="UniProtKB-SubCell"/>
</dbReference>
<reference evidence="7 8" key="1">
    <citation type="submission" date="2019-12" db="EMBL/GenBank/DDBJ databases">
        <authorList>
            <person name="Li M."/>
        </authorList>
    </citation>
    <scope>NUCLEOTIDE SEQUENCE [LARGE SCALE GENOMIC DNA]</scope>
    <source>
        <strain evidence="7 8">GBMRC 2046</strain>
    </source>
</reference>
<evidence type="ECO:0000256" key="1">
    <source>
        <dbReference type="ARBA" id="ARBA00004651"/>
    </source>
</evidence>
<dbReference type="EMBL" id="WUMV01000001">
    <property type="protein sequence ID" value="MXN63797.1"/>
    <property type="molecule type" value="Genomic_DNA"/>
</dbReference>
<keyword evidence="2" id="KW-1003">Cell membrane</keyword>
<comment type="caution">
    <text evidence="7">The sequence shown here is derived from an EMBL/GenBank/DDBJ whole genome shotgun (WGS) entry which is preliminary data.</text>
</comment>
<evidence type="ECO:0000256" key="6">
    <source>
        <dbReference type="SAM" id="Phobius"/>
    </source>
</evidence>
<dbReference type="AlphaFoldDB" id="A0A7X3S6A1"/>
<name>A0A7X3S6A1_9HYPH</name>
<dbReference type="PANTHER" id="PTHR33931">
    <property type="entry name" value="HOLIN-LIKE PROTEIN CIDA-RELATED"/>
    <property type="match status" value="1"/>
</dbReference>
<feature type="transmembrane region" description="Helical" evidence="6">
    <location>
        <begin position="58"/>
        <end position="78"/>
    </location>
</feature>
<dbReference type="Proteomes" id="UP000433101">
    <property type="component" value="Unassembled WGS sequence"/>
</dbReference>
<evidence type="ECO:0000256" key="3">
    <source>
        <dbReference type="ARBA" id="ARBA00022692"/>
    </source>
</evidence>
<dbReference type="PANTHER" id="PTHR33931:SF2">
    <property type="entry name" value="HOLIN-LIKE PROTEIN CIDA"/>
    <property type="match status" value="1"/>
</dbReference>
<keyword evidence="3 6" id="KW-0812">Transmembrane</keyword>
<dbReference type="Pfam" id="PF03788">
    <property type="entry name" value="LrgA"/>
    <property type="match status" value="1"/>
</dbReference>
<dbReference type="InterPro" id="IPR005538">
    <property type="entry name" value="LrgA/CidA"/>
</dbReference>
<proteinExistence type="predicted"/>
<keyword evidence="5 6" id="KW-0472">Membrane</keyword>
<accession>A0A7X3S6A1</accession>
<evidence type="ECO:0000256" key="4">
    <source>
        <dbReference type="ARBA" id="ARBA00022989"/>
    </source>
</evidence>
<evidence type="ECO:0000256" key="2">
    <source>
        <dbReference type="ARBA" id="ARBA00022475"/>
    </source>
</evidence>
<keyword evidence="8" id="KW-1185">Reference proteome</keyword>
<evidence type="ECO:0000313" key="7">
    <source>
        <dbReference type="EMBL" id="MXN63797.1"/>
    </source>
</evidence>
<feature type="transmembrane region" description="Helical" evidence="6">
    <location>
        <begin position="84"/>
        <end position="105"/>
    </location>
</feature>
<keyword evidence="4 6" id="KW-1133">Transmembrane helix</keyword>
<evidence type="ECO:0000313" key="8">
    <source>
        <dbReference type="Proteomes" id="UP000433101"/>
    </source>
</evidence>
<dbReference type="RefSeq" id="WP_160774025.1">
    <property type="nucleotide sequence ID" value="NZ_WUMV01000001.1"/>
</dbReference>
<sequence>MLGALTLIFACQLAGELLVAVTGLPVPGPVIGMVLLLGGLIVRGGIPEPLAAVGGALLSNLALLFVPAGVGVMLHVALIGREALPITVALLVSTAATIAVTALVMNALQRPKAEGDAGPHDDGGGGEAR</sequence>